<feature type="binding site" evidence="4">
    <location>
        <position position="280"/>
    </location>
    <ligand>
        <name>N(2)-acetyl-L-ornithine</name>
        <dbReference type="ChEBI" id="CHEBI:57805"/>
    </ligand>
</feature>
<dbReference type="InterPro" id="IPR050103">
    <property type="entry name" value="Class-III_PLP-dep_AT"/>
</dbReference>
<dbReference type="Proteomes" id="UP001214854">
    <property type="component" value="Unassembled WGS sequence"/>
</dbReference>
<dbReference type="InterPro" id="IPR005814">
    <property type="entry name" value="Aminotrans_3"/>
</dbReference>
<feature type="binding site" evidence="4">
    <location>
        <begin position="104"/>
        <end position="105"/>
    </location>
    <ligand>
        <name>pyridoxal 5'-phosphate</name>
        <dbReference type="ChEBI" id="CHEBI:597326"/>
    </ligand>
</feature>
<feature type="binding site" evidence="4">
    <location>
        <begin position="223"/>
        <end position="226"/>
    </location>
    <ligand>
        <name>pyridoxal 5'-phosphate</name>
        <dbReference type="ChEBI" id="CHEBI:597326"/>
    </ligand>
</feature>
<dbReference type="HAMAP" id="MF_01107">
    <property type="entry name" value="ArgD_aminotrans_3"/>
    <property type="match status" value="1"/>
</dbReference>
<comment type="subunit">
    <text evidence="4">Homodimer.</text>
</comment>
<dbReference type="Pfam" id="PF00202">
    <property type="entry name" value="Aminotran_3"/>
    <property type="match status" value="1"/>
</dbReference>
<feature type="binding site" evidence="4">
    <location>
        <position position="137"/>
    </location>
    <ligand>
        <name>pyridoxal 5'-phosphate</name>
        <dbReference type="ChEBI" id="CHEBI:597326"/>
    </ligand>
</feature>
<name>A0ABT5HRW5_9CAUL</name>
<dbReference type="InterPro" id="IPR015424">
    <property type="entry name" value="PyrdxlP-dep_Trfase"/>
</dbReference>
<gene>
    <name evidence="4" type="primary">argD</name>
    <name evidence="5" type="ORF">PQU92_05960</name>
</gene>
<dbReference type="RefSeq" id="WP_272747291.1">
    <property type="nucleotide sequence ID" value="NZ_JAQQKX010000003.1"/>
</dbReference>
<dbReference type="InterPro" id="IPR015422">
    <property type="entry name" value="PyrdxlP-dep_Trfase_small"/>
</dbReference>
<dbReference type="PANTHER" id="PTHR11986">
    <property type="entry name" value="AMINOTRANSFERASE CLASS III"/>
    <property type="match status" value="1"/>
</dbReference>
<feature type="modified residue" description="N6-(pyridoxal phosphate)lysine" evidence="4">
    <location>
        <position position="252"/>
    </location>
</feature>
<dbReference type="PIRSF" id="PIRSF000521">
    <property type="entry name" value="Transaminase_4ab_Lys_Orn"/>
    <property type="match status" value="1"/>
</dbReference>
<organism evidence="5 6">
    <name type="scientific">Asticcacaulis aquaticus</name>
    <dbReference type="NCBI Taxonomy" id="2984212"/>
    <lineage>
        <taxon>Bacteria</taxon>
        <taxon>Pseudomonadati</taxon>
        <taxon>Pseudomonadota</taxon>
        <taxon>Alphaproteobacteria</taxon>
        <taxon>Caulobacterales</taxon>
        <taxon>Caulobacteraceae</taxon>
        <taxon>Asticcacaulis</taxon>
    </lineage>
</organism>
<feature type="binding site" evidence="4">
    <location>
        <position position="281"/>
    </location>
    <ligand>
        <name>pyridoxal 5'-phosphate</name>
        <dbReference type="ChEBI" id="CHEBI:597326"/>
    </ligand>
</feature>
<protein>
    <recommendedName>
        <fullName evidence="4">Acetylornithine aminotransferase</fullName>
        <shortName evidence="4">ACOAT</shortName>
        <ecNumber evidence="4">2.6.1.11</ecNumber>
    </recommendedName>
</protein>
<comment type="miscellaneous">
    <text evidence="4">May also have succinyldiaminopimelate aminotransferase activity, thus carrying out the corresponding step in lysine biosynthesis.</text>
</comment>
<comment type="catalytic activity">
    <reaction evidence="4">
        <text>N(2)-acetyl-L-ornithine + 2-oxoglutarate = N-acetyl-L-glutamate 5-semialdehyde + L-glutamate</text>
        <dbReference type="Rhea" id="RHEA:18049"/>
        <dbReference type="ChEBI" id="CHEBI:16810"/>
        <dbReference type="ChEBI" id="CHEBI:29123"/>
        <dbReference type="ChEBI" id="CHEBI:29985"/>
        <dbReference type="ChEBI" id="CHEBI:57805"/>
        <dbReference type="EC" id="2.6.1.11"/>
    </reaction>
</comment>
<comment type="caution">
    <text evidence="5">The sequence shown here is derived from an EMBL/GenBank/DDBJ whole genome shotgun (WGS) entry which is preliminary data.</text>
</comment>
<dbReference type="EC" id="2.6.1.11" evidence="4"/>
<keyword evidence="6" id="KW-1185">Reference proteome</keyword>
<evidence type="ECO:0000313" key="5">
    <source>
        <dbReference type="EMBL" id="MDC7682811.1"/>
    </source>
</evidence>
<accession>A0ABT5HRW5</accession>
<comment type="subcellular location">
    <subcellularLocation>
        <location evidence="4">Cytoplasm</location>
    </subcellularLocation>
</comment>
<feature type="binding site" evidence="4">
    <location>
        <position position="140"/>
    </location>
    <ligand>
        <name>N(2)-acetyl-L-ornithine</name>
        <dbReference type="ChEBI" id="CHEBI:57805"/>
    </ligand>
</feature>
<keyword evidence="3 4" id="KW-0663">Pyridoxal phosphate</keyword>
<dbReference type="InterPro" id="IPR015421">
    <property type="entry name" value="PyrdxlP-dep_Trfase_major"/>
</dbReference>
<dbReference type="EMBL" id="JAQQKX010000003">
    <property type="protein sequence ID" value="MDC7682811.1"/>
    <property type="molecule type" value="Genomic_DNA"/>
</dbReference>
<dbReference type="Gene3D" id="3.40.640.10">
    <property type="entry name" value="Type I PLP-dependent aspartate aminotransferase-like (Major domain)"/>
    <property type="match status" value="1"/>
</dbReference>
<sequence>MNTTSPTAPDDHLFSVYARAQVEVERGEGVRLYARDGRVFVDLVQGIATNGLGHCHPKLVETVKAQAEKLWHVSNIFRIPDQEALAGKLCDDSFADQVFFTNSGTEAIECALKLARKYHDAKGNPERIDVITFKGAFHGRSYAAVNAGGNESYTKGFGPKLPGFVHLSLDDHDAIKAAAEAPTAAAILVEPVQGEGGARALTEQELRFLRDLCDANGLLLMYDEIQCGVGRTGKIWAYQWSGIEPDVLTTAKALGGGFPIGACLATRDAASGMVPGTHGSTFGGNPFAMAVGLTAYGELSTQASLDHVNEVSGFLRQQLQGLKAAFPDVIEDIRGKGLLVGIKITPNNREVMALARDKGLLIAGGSDNCVRLLPPLNLTIDEAREALGLLEQTFQTARETLLSKEPV</sequence>
<keyword evidence="4" id="KW-0055">Arginine biosynthesis</keyword>
<dbReference type="InterPro" id="IPR049704">
    <property type="entry name" value="Aminotrans_3_PPA_site"/>
</dbReference>
<keyword evidence="4" id="KW-0963">Cytoplasm</keyword>
<dbReference type="CDD" id="cd00610">
    <property type="entry name" value="OAT_like"/>
    <property type="match status" value="1"/>
</dbReference>
<comment type="pathway">
    <text evidence="4">Amino-acid biosynthesis; L-arginine biosynthesis; N(2)-acetyl-L-ornithine from L-glutamate: step 4/4.</text>
</comment>
<dbReference type="PANTHER" id="PTHR11986:SF113">
    <property type="entry name" value="SUCCINYLORNITHINE TRANSAMINASE"/>
    <property type="match status" value="1"/>
</dbReference>
<dbReference type="InterPro" id="IPR004636">
    <property type="entry name" value="AcOrn/SuccOrn_fam"/>
</dbReference>
<evidence type="ECO:0000256" key="2">
    <source>
        <dbReference type="ARBA" id="ARBA00022679"/>
    </source>
</evidence>
<dbReference type="PROSITE" id="PS00600">
    <property type="entry name" value="AA_TRANSFER_CLASS_3"/>
    <property type="match status" value="1"/>
</dbReference>
<evidence type="ECO:0000256" key="3">
    <source>
        <dbReference type="ARBA" id="ARBA00022898"/>
    </source>
</evidence>
<evidence type="ECO:0000256" key="4">
    <source>
        <dbReference type="HAMAP-Rule" id="MF_01107"/>
    </source>
</evidence>
<dbReference type="NCBIfam" id="TIGR00707">
    <property type="entry name" value="argD"/>
    <property type="match status" value="1"/>
</dbReference>
<reference evidence="5 6" key="1">
    <citation type="submission" date="2023-01" db="EMBL/GenBank/DDBJ databases">
        <title>Novel species of the genus Asticcacaulis isolated from rivers.</title>
        <authorList>
            <person name="Lu H."/>
        </authorList>
    </citation>
    <scope>NUCLEOTIDE SEQUENCE [LARGE SCALE GENOMIC DNA]</scope>
    <source>
        <strain evidence="5 6">BYS171W</strain>
    </source>
</reference>
<evidence type="ECO:0000256" key="1">
    <source>
        <dbReference type="ARBA" id="ARBA00022576"/>
    </source>
</evidence>
<keyword evidence="2 4" id="KW-0808">Transferase</keyword>
<dbReference type="NCBIfam" id="NF002325">
    <property type="entry name" value="PRK01278.1"/>
    <property type="match status" value="1"/>
</dbReference>
<comment type="cofactor">
    <cofactor evidence="4">
        <name>pyridoxal 5'-phosphate</name>
        <dbReference type="ChEBI" id="CHEBI:597326"/>
    </cofactor>
    <text evidence="4">Binds 1 pyridoxal phosphate per subunit.</text>
</comment>
<keyword evidence="4" id="KW-0028">Amino-acid biosynthesis</keyword>
<dbReference type="GO" id="GO:0008483">
    <property type="term" value="F:transaminase activity"/>
    <property type="evidence" value="ECO:0007669"/>
    <property type="project" value="UniProtKB-KW"/>
</dbReference>
<dbReference type="SUPFAM" id="SSF53383">
    <property type="entry name" value="PLP-dependent transferases"/>
    <property type="match status" value="1"/>
</dbReference>
<comment type="similarity">
    <text evidence="4">Belongs to the class-III pyridoxal-phosphate-dependent aminotransferase family. ArgD subfamily.</text>
</comment>
<keyword evidence="1 4" id="KW-0032">Aminotransferase</keyword>
<evidence type="ECO:0000313" key="6">
    <source>
        <dbReference type="Proteomes" id="UP001214854"/>
    </source>
</evidence>
<dbReference type="Gene3D" id="3.90.1150.10">
    <property type="entry name" value="Aspartate Aminotransferase, domain 1"/>
    <property type="match status" value="1"/>
</dbReference>
<proteinExistence type="inferred from homology"/>